<evidence type="ECO:0000313" key="1">
    <source>
        <dbReference type="EMBL" id="JAH64161.1"/>
    </source>
</evidence>
<accession>A0A0E9UEC9</accession>
<sequence>MNGNQQKIFLEDVHVFCPTFDPIVTFCPQFCHKRAIEK</sequence>
<dbReference type="EMBL" id="GBXM01044416">
    <property type="protein sequence ID" value="JAH64161.1"/>
    <property type="molecule type" value="Transcribed_RNA"/>
</dbReference>
<name>A0A0E9UEC9_ANGAN</name>
<organism evidence="1">
    <name type="scientific">Anguilla anguilla</name>
    <name type="common">European freshwater eel</name>
    <name type="synonym">Muraena anguilla</name>
    <dbReference type="NCBI Taxonomy" id="7936"/>
    <lineage>
        <taxon>Eukaryota</taxon>
        <taxon>Metazoa</taxon>
        <taxon>Chordata</taxon>
        <taxon>Craniata</taxon>
        <taxon>Vertebrata</taxon>
        <taxon>Euteleostomi</taxon>
        <taxon>Actinopterygii</taxon>
        <taxon>Neopterygii</taxon>
        <taxon>Teleostei</taxon>
        <taxon>Anguilliformes</taxon>
        <taxon>Anguillidae</taxon>
        <taxon>Anguilla</taxon>
    </lineage>
</organism>
<reference evidence="1" key="2">
    <citation type="journal article" date="2015" name="Fish Shellfish Immunol.">
        <title>Early steps in the European eel (Anguilla anguilla)-Vibrio vulnificus interaction in the gills: Role of the RtxA13 toxin.</title>
        <authorList>
            <person name="Callol A."/>
            <person name="Pajuelo D."/>
            <person name="Ebbesson L."/>
            <person name="Teles M."/>
            <person name="MacKenzie S."/>
            <person name="Amaro C."/>
        </authorList>
    </citation>
    <scope>NUCLEOTIDE SEQUENCE</scope>
</reference>
<protein>
    <submittedName>
        <fullName evidence="1">Uncharacterized protein</fullName>
    </submittedName>
</protein>
<reference evidence="1" key="1">
    <citation type="submission" date="2014-11" db="EMBL/GenBank/DDBJ databases">
        <authorList>
            <person name="Amaro Gonzalez C."/>
        </authorList>
    </citation>
    <scope>NUCLEOTIDE SEQUENCE</scope>
</reference>
<proteinExistence type="predicted"/>
<dbReference type="AlphaFoldDB" id="A0A0E9UEC9"/>